<dbReference type="InterPro" id="IPR043143">
    <property type="entry name" value="Mal/L-sulf/L-lact_DH-like_NADP"/>
</dbReference>
<keyword evidence="2" id="KW-0560">Oxidoreductase</keyword>
<evidence type="ECO:0000313" key="3">
    <source>
        <dbReference type="EMBL" id="GAA0919268.1"/>
    </source>
</evidence>
<protein>
    <submittedName>
        <fullName evidence="3">Ldh family oxidoreductase</fullName>
    </submittedName>
</protein>
<dbReference type="RefSeq" id="WP_343937657.1">
    <property type="nucleotide sequence ID" value="NZ_BAAAHP010000003.1"/>
</dbReference>
<reference evidence="3 4" key="1">
    <citation type="journal article" date="2019" name="Int. J. Syst. Evol. Microbiol.">
        <title>The Global Catalogue of Microorganisms (GCM) 10K type strain sequencing project: providing services to taxonomists for standard genome sequencing and annotation.</title>
        <authorList>
            <consortium name="The Broad Institute Genomics Platform"/>
            <consortium name="The Broad Institute Genome Sequencing Center for Infectious Disease"/>
            <person name="Wu L."/>
            <person name="Ma J."/>
        </authorList>
    </citation>
    <scope>NUCLEOTIDE SEQUENCE [LARGE SCALE GENOMIC DNA]</scope>
    <source>
        <strain evidence="3 4">JCM 11117</strain>
    </source>
</reference>
<dbReference type="PANTHER" id="PTHR11091">
    <property type="entry name" value="OXIDOREDUCTASE-RELATED"/>
    <property type="match status" value="1"/>
</dbReference>
<evidence type="ECO:0000313" key="4">
    <source>
        <dbReference type="Proteomes" id="UP001499967"/>
    </source>
</evidence>
<evidence type="ECO:0000256" key="1">
    <source>
        <dbReference type="ARBA" id="ARBA00006056"/>
    </source>
</evidence>
<comment type="similarity">
    <text evidence="1">Belongs to the LDH2/MDH2 oxidoreductase family.</text>
</comment>
<dbReference type="EMBL" id="BAAAHP010000003">
    <property type="protein sequence ID" value="GAA0919268.1"/>
    <property type="molecule type" value="Genomic_DNA"/>
</dbReference>
<dbReference type="SUPFAM" id="SSF89733">
    <property type="entry name" value="L-sulfolactate dehydrogenase-like"/>
    <property type="match status" value="1"/>
</dbReference>
<dbReference type="Pfam" id="PF02615">
    <property type="entry name" value="Ldh_2"/>
    <property type="match status" value="1"/>
</dbReference>
<dbReference type="InterPro" id="IPR003767">
    <property type="entry name" value="Malate/L-lactate_DH-like"/>
</dbReference>
<organism evidence="3 4">
    <name type="scientific">Pseudonocardia zijingensis</name>
    <dbReference type="NCBI Taxonomy" id="153376"/>
    <lineage>
        <taxon>Bacteria</taxon>
        <taxon>Bacillati</taxon>
        <taxon>Actinomycetota</taxon>
        <taxon>Actinomycetes</taxon>
        <taxon>Pseudonocardiales</taxon>
        <taxon>Pseudonocardiaceae</taxon>
        <taxon>Pseudonocardia</taxon>
    </lineage>
</organism>
<dbReference type="InterPro" id="IPR036111">
    <property type="entry name" value="Mal/L-sulfo/L-lacto_DH-like_sf"/>
</dbReference>
<sequence length="350" mass="36598">MISKTVTIPVDLLQDTARSALTAAGMPYADAEDVARVLVMADLFGIHTHGVQRIPQYLERVRIGGVSISAEMVVEQVAPSIVKVDGANGVGPLVGWRTLTATMEAARTTGVGIGLARHSNHFGPVMPYLYAAAEAGFASMIASNATTTIAPTGGAQAKIGNNPVGWGMPSRGSAPVLLDIALSTAARAKIRAAAREGRPIPDTWATDKNGTPTTDPSSALEGFLLPIGGHKGYGLSVMMDLFAGVLSGAAYLDKVSSWSDNPGEAQNLGHFFLLIDTSMVGEESKLLDDVEDFRRRVLATPATDPHNPVRLPGQHEVELLERQTSEGVEIASEDLAALRALGTGATSPVA</sequence>
<dbReference type="Gene3D" id="3.30.1370.60">
    <property type="entry name" value="Hypothetical oxidoreductase yiak, domain 2"/>
    <property type="match status" value="1"/>
</dbReference>
<accession>A0ABN1NZ15</accession>
<dbReference type="Gene3D" id="1.10.1530.10">
    <property type="match status" value="1"/>
</dbReference>
<dbReference type="Proteomes" id="UP001499967">
    <property type="component" value="Unassembled WGS sequence"/>
</dbReference>
<dbReference type="InterPro" id="IPR043144">
    <property type="entry name" value="Mal/L-sulf/L-lact_DH-like_ah"/>
</dbReference>
<dbReference type="PANTHER" id="PTHR11091:SF0">
    <property type="entry name" value="MALATE DEHYDROGENASE"/>
    <property type="match status" value="1"/>
</dbReference>
<comment type="caution">
    <text evidence="3">The sequence shown here is derived from an EMBL/GenBank/DDBJ whole genome shotgun (WGS) entry which is preliminary data.</text>
</comment>
<evidence type="ECO:0000256" key="2">
    <source>
        <dbReference type="ARBA" id="ARBA00023002"/>
    </source>
</evidence>
<name>A0ABN1NZ15_9PSEU</name>
<gene>
    <name evidence="3" type="ORF">GCM10009559_01280</name>
</gene>
<keyword evidence="4" id="KW-1185">Reference proteome</keyword>
<proteinExistence type="inferred from homology"/>